<dbReference type="AlphaFoldDB" id="A0A165M5M1"/>
<feature type="non-terminal residue" evidence="1">
    <location>
        <position position="1"/>
    </location>
</feature>
<evidence type="ECO:0000313" key="2">
    <source>
        <dbReference type="Proteomes" id="UP000076761"/>
    </source>
</evidence>
<dbReference type="InParanoid" id="A0A165M5M1"/>
<proteinExistence type="predicted"/>
<evidence type="ECO:0000313" key="1">
    <source>
        <dbReference type="EMBL" id="KZT17930.1"/>
    </source>
</evidence>
<protein>
    <recommendedName>
        <fullName evidence="3">Prolyl 4-hydroxylase alpha subunit Fe(2+) 2OG dioxygenase domain-containing protein</fullName>
    </recommendedName>
</protein>
<accession>A0A165M5M1</accession>
<dbReference type="Gene3D" id="3.60.130.30">
    <property type="match status" value="1"/>
</dbReference>
<organism evidence="1 2">
    <name type="scientific">Neolentinus lepideus HHB14362 ss-1</name>
    <dbReference type="NCBI Taxonomy" id="1314782"/>
    <lineage>
        <taxon>Eukaryota</taxon>
        <taxon>Fungi</taxon>
        <taxon>Dikarya</taxon>
        <taxon>Basidiomycota</taxon>
        <taxon>Agaricomycotina</taxon>
        <taxon>Agaricomycetes</taxon>
        <taxon>Gloeophyllales</taxon>
        <taxon>Gloeophyllaceae</taxon>
        <taxon>Neolentinus</taxon>
    </lineage>
</organism>
<dbReference type="EMBL" id="KV425765">
    <property type="protein sequence ID" value="KZT17930.1"/>
    <property type="molecule type" value="Genomic_DNA"/>
</dbReference>
<dbReference type="OrthoDB" id="2658103at2759"/>
<evidence type="ECO:0008006" key="3">
    <source>
        <dbReference type="Google" id="ProtNLM"/>
    </source>
</evidence>
<feature type="non-terminal residue" evidence="1">
    <location>
        <position position="175"/>
    </location>
</feature>
<dbReference type="Proteomes" id="UP000076761">
    <property type="component" value="Unassembled WGS sequence"/>
</dbReference>
<name>A0A165M5M1_9AGAM</name>
<sequence>LFLSSDLGGTSTATSAVRSYYRATSFLANQLKLIFKTCCPEVFELYEKAFEAGVWFTEEDPGPFLGRAVLWKLQVGLHRDKGDVGPSIAFPFGSYEGGEMVVPQLHAKLAYRPRDIIILLSSKLWHQVLDWRAGEGIPQHGLTPGRGSQVFFMPKRSLEILQDKPPYWGVDTAYG</sequence>
<keyword evidence="2" id="KW-1185">Reference proteome</keyword>
<gene>
    <name evidence="1" type="ORF">NEOLEDRAFT_1023428</name>
</gene>
<reference evidence="1 2" key="1">
    <citation type="journal article" date="2016" name="Mol. Biol. Evol.">
        <title>Comparative Genomics of Early-Diverging Mushroom-Forming Fungi Provides Insights into the Origins of Lignocellulose Decay Capabilities.</title>
        <authorList>
            <person name="Nagy L.G."/>
            <person name="Riley R."/>
            <person name="Tritt A."/>
            <person name="Adam C."/>
            <person name="Daum C."/>
            <person name="Floudas D."/>
            <person name="Sun H."/>
            <person name="Yadav J.S."/>
            <person name="Pangilinan J."/>
            <person name="Larsson K.H."/>
            <person name="Matsuura K."/>
            <person name="Barry K."/>
            <person name="Labutti K."/>
            <person name="Kuo R."/>
            <person name="Ohm R.A."/>
            <person name="Bhattacharya S.S."/>
            <person name="Shirouzu T."/>
            <person name="Yoshinaga Y."/>
            <person name="Martin F.M."/>
            <person name="Grigoriev I.V."/>
            <person name="Hibbett D.S."/>
        </authorList>
    </citation>
    <scope>NUCLEOTIDE SEQUENCE [LARGE SCALE GENOMIC DNA]</scope>
    <source>
        <strain evidence="1 2">HHB14362 ss-1</strain>
    </source>
</reference>